<feature type="transmembrane region" description="Helical" evidence="9">
    <location>
        <begin position="188"/>
        <end position="208"/>
    </location>
</feature>
<keyword evidence="4" id="KW-0762">Sugar transport</keyword>
<evidence type="ECO:0000313" key="10">
    <source>
        <dbReference type="EMBL" id="GAA0737627.1"/>
    </source>
</evidence>
<dbReference type="PANTHER" id="PTHR32502">
    <property type="entry name" value="N-ACETYLGALACTOSAMINE PERMEASE II COMPONENT-RELATED"/>
    <property type="match status" value="1"/>
</dbReference>
<keyword evidence="8 9" id="KW-0472">Membrane</keyword>
<keyword evidence="7 9" id="KW-1133">Transmembrane helix</keyword>
<evidence type="ECO:0000256" key="2">
    <source>
        <dbReference type="ARBA" id="ARBA00022448"/>
    </source>
</evidence>
<feature type="transmembrane region" description="Helical" evidence="9">
    <location>
        <begin position="144"/>
        <end position="162"/>
    </location>
</feature>
<dbReference type="InterPro" id="IPR050303">
    <property type="entry name" value="GatZ_KbaZ_carbometab"/>
</dbReference>
<reference evidence="10 11" key="1">
    <citation type="journal article" date="2019" name="Int. J. Syst. Evol. Microbiol.">
        <title>The Global Catalogue of Microorganisms (GCM) 10K type strain sequencing project: providing services to taxonomists for standard genome sequencing and annotation.</title>
        <authorList>
            <consortium name="The Broad Institute Genomics Platform"/>
            <consortium name="The Broad Institute Genome Sequencing Center for Infectious Disease"/>
            <person name="Wu L."/>
            <person name="Ma J."/>
        </authorList>
    </citation>
    <scope>NUCLEOTIDE SEQUENCE [LARGE SCALE GENOMIC DNA]</scope>
    <source>
        <strain evidence="10 11">JCM 1407</strain>
    </source>
</reference>
<comment type="caution">
    <text evidence="10">The sequence shown here is derived from an EMBL/GenBank/DDBJ whole genome shotgun (WGS) entry which is preliminary data.</text>
</comment>
<keyword evidence="11" id="KW-1185">Reference proteome</keyword>
<dbReference type="EMBL" id="BAAACG010000008">
    <property type="protein sequence ID" value="GAA0737627.1"/>
    <property type="molecule type" value="Genomic_DNA"/>
</dbReference>
<feature type="transmembrane region" description="Helical" evidence="9">
    <location>
        <begin position="254"/>
        <end position="272"/>
    </location>
</feature>
<protein>
    <submittedName>
        <fullName evidence="10">PTS system mannose/fructose/sorbose family transporter subunit IID</fullName>
    </submittedName>
</protein>
<feature type="transmembrane region" description="Helical" evidence="9">
    <location>
        <begin position="117"/>
        <end position="138"/>
    </location>
</feature>
<dbReference type="RefSeq" id="WP_343760258.1">
    <property type="nucleotide sequence ID" value="NZ_BAAACG010000008.1"/>
</dbReference>
<evidence type="ECO:0000256" key="1">
    <source>
        <dbReference type="ARBA" id="ARBA00004651"/>
    </source>
</evidence>
<evidence type="ECO:0000256" key="4">
    <source>
        <dbReference type="ARBA" id="ARBA00022597"/>
    </source>
</evidence>
<evidence type="ECO:0000256" key="6">
    <source>
        <dbReference type="ARBA" id="ARBA00022692"/>
    </source>
</evidence>
<evidence type="ECO:0000313" key="11">
    <source>
        <dbReference type="Proteomes" id="UP001501510"/>
    </source>
</evidence>
<feature type="transmembrane region" description="Helical" evidence="9">
    <location>
        <begin position="228"/>
        <end position="247"/>
    </location>
</feature>
<evidence type="ECO:0000256" key="3">
    <source>
        <dbReference type="ARBA" id="ARBA00022475"/>
    </source>
</evidence>
<organism evidence="10 11">
    <name type="scientific">Clostridium oceanicum</name>
    <dbReference type="NCBI Taxonomy" id="1543"/>
    <lineage>
        <taxon>Bacteria</taxon>
        <taxon>Bacillati</taxon>
        <taxon>Bacillota</taxon>
        <taxon>Clostridia</taxon>
        <taxon>Eubacteriales</taxon>
        <taxon>Clostridiaceae</taxon>
        <taxon>Clostridium</taxon>
    </lineage>
</organism>
<keyword evidence="2" id="KW-0813">Transport</keyword>
<sequence length="273" mass="29658">MGEKVKKLDKSTLRKAWRSWYFGNLSSMSFEWLESFGFAVSMIPVIKKLYGDNKEEEKKALKRHSAFYNTEPQLGSVINGIVCGLEEEKANGKDVDDEVINGIKIGLMGPLAGIGDAMIPGMYIPLLISIAMGIAQGGNVLGPIFYIVTYLVTVTALSYFVFMKGYKLGTKSVDLIVGEAARRARESFNLLGSIVVGGVAASYVNLATTLKIPTGGSSEIDIMKVLDGIFPKILPLLLVVFCWFLMAKKKMSPLKVMGILVILAAIGVGTKFL</sequence>
<proteinExistence type="predicted"/>
<comment type="subcellular location">
    <subcellularLocation>
        <location evidence="1">Cell membrane</location>
        <topology evidence="1">Multi-pass membrane protein</topology>
    </subcellularLocation>
</comment>
<keyword evidence="3" id="KW-1003">Cell membrane</keyword>
<gene>
    <name evidence="10" type="ORF">GCM10008906_14000</name>
</gene>
<evidence type="ECO:0000256" key="8">
    <source>
        <dbReference type="ARBA" id="ARBA00023136"/>
    </source>
</evidence>
<dbReference type="Pfam" id="PF03613">
    <property type="entry name" value="EIID-AGA"/>
    <property type="match status" value="1"/>
</dbReference>
<dbReference type="InterPro" id="IPR004704">
    <property type="entry name" value="PTS_IID_man"/>
</dbReference>
<dbReference type="PANTHER" id="PTHR32502:SF5">
    <property type="entry name" value="N-ACETYLGALACTOSAMINE PERMEASE IID COMPONENT-RELATED"/>
    <property type="match status" value="1"/>
</dbReference>
<dbReference type="PROSITE" id="PS51108">
    <property type="entry name" value="PTS_EIID"/>
    <property type="match status" value="1"/>
</dbReference>
<keyword evidence="6 9" id="KW-0812">Transmembrane</keyword>
<evidence type="ECO:0000256" key="9">
    <source>
        <dbReference type="SAM" id="Phobius"/>
    </source>
</evidence>
<evidence type="ECO:0000256" key="7">
    <source>
        <dbReference type="ARBA" id="ARBA00022989"/>
    </source>
</evidence>
<evidence type="ECO:0000256" key="5">
    <source>
        <dbReference type="ARBA" id="ARBA00022683"/>
    </source>
</evidence>
<name>A0ABN1JEU8_9CLOT</name>
<keyword evidence="5" id="KW-0598">Phosphotransferase system</keyword>
<accession>A0ABN1JEU8</accession>
<dbReference type="Proteomes" id="UP001501510">
    <property type="component" value="Unassembled WGS sequence"/>
</dbReference>